<dbReference type="EMBL" id="CAUYUJ010016027">
    <property type="protein sequence ID" value="CAK0860966.1"/>
    <property type="molecule type" value="Genomic_DNA"/>
</dbReference>
<evidence type="ECO:0000313" key="2">
    <source>
        <dbReference type="Proteomes" id="UP001189429"/>
    </source>
</evidence>
<organism evidence="1 2">
    <name type="scientific">Prorocentrum cordatum</name>
    <dbReference type="NCBI Taxonomy" id="2364126"/>
    <lineage>
        <taxon>Eukaryota</taxon>
        <taxon>Sar</taxon>
        <taxon>Alveolata</taxon>
        <taxon>Dinophyceae</taxon>
        <taxon>Prorocentrales</taxon>
        <taxon>Prorocentraceae</taxon>
        <taxon>Prorocentrum</taxon>
    </lineage>
</organism>
<keyword evidence="2" id="KW-1185">Reference proteome</keyword>
<evidence type="ECO:0000313" key="1">
    <source>
        <dbReference type="EMBL" id="CAK0860966.1"/>
    </source>
</evidence>
<proteinExistence type="predicted"/>
<comment type="caution">
    <text evidence="1">The sequence shown here is derived from an EMBL/GenBank/DDBJ whole genome shotgun (WGS) entry which is preliminary data.</text>
</comment>
<accession>A0ABN9UM48</accession>
<dbReference type="Proteomes" id="UP001189429">
    <property type="component" value="Unassembled WGS sequence"/>
</dbReference>
<reference evidence="1" key="1">
    <citation type="submission" date="2023-10" db="EMBL/GenBank/DDBJ databases">
        <authorList>
            <person name="Chen Y."/>
            <person name="Shah S."/>
            <person name="Dougan E. K."/>
            <person name="Thang M."/>
            <person name="Chan C."/>
        </authorList>
    </citation>
    <scope>NUCLEOTIDE SEQUENCE [LARGE SCALE GENOMIC DNA]</scope>
</reference>
<gene>
    <name evidence="1" type="ORF">PCOR1329_LOCUS49780</name>
</gene>
<sequence>MDCRMCFPRSAMEAEGVHFGRLRPYHLEHGEATLEREVTEVIGGSVVVTISSTHHLRQTPDVESDLQPDAESDCVADAKPHRFPDVRGWRLSGLVVSTSTLRM</sequence>
<protein>
    <submittedName>
        <fullName evidence="1">Uncharacterized protein</fullName>
    </submittedName>
</protein>
<name>A0ABN9UM48_9DINO</name>